<dbReference type="Pfam" id="PF12304">
    <property type="entry name" value="BCLP"/>
    <property type="match status" value="1"/>
</dbReference>
<dbReference type="InterPro" id="IPR020977">
    <property type="entry name" value="Beta-casein-like"/>
</dbReference>
<dbReference type="EMBL" id="VYZS01296991">
    <property type="protein sequence ID" value="NXS12809.1"/>
    <property type="molecule type" value="Genomic_DNA"/>
</dbReference>
<protein>
    <submittedName>
        <fullName evidence="6">TMM54 protein</fullName>
    </submittedName>
</protein>
<comment type="similarity">
    <text evidence="2">Belongs to the TMEM54 family.</text>
</comment>
<comment type="caution">
    <text evidence="6">The sequence shown here is derived from an EMBL/GenBank/DDBJ whole genome shotgun (WGS) entry which is preliminary data.</text>
</comment>
<evidence type="ECO:0000256" key="1">
    <source>
        <dbReference type="ARBA" id="ARBA00004141"/>
    </source>
</evidence>
<evidence type="ECO:0000256" key="5">
    <source>
        <dbReference type="ARBA" id="ARBA00023136"/>
    </source>
</evidence>
<dbReference type="Proteomes" id="UP000560066">
    <property type="component" value="Unassembled WGS sequence"/>
</dbReference>
<proteinExistence type="inferred from homology"/>
<evidence type="ECO:0000256" key="4">
    <source>
        <dbReference type="ARBA" id="ARBA00022989"/>
    </source>
</evidence>
<organism evidence="6 7">
    <name type="scientific">Neodrepanis coruscans</name>
    <name type="common">wattled asity</name>
    <dbReference type="NCBI Taxonomy" id="254563"/>
    <lineage>
        <taxon>Eukaryota</taxon>
        <taxon>Metazoa</taxon>
        <taxon>Chordata</taxon>
        <taxon>Craniata</taxon>
        <taxon>Vertebrata</taxon>
        <taxon>Euteleostomi</taxon>
        <taxon>Archelosauria</taxon>
        <taxon>Archosauria</taxon>
        <taxon>Dinosauria</taxon>
        <taxon>Saurischia</taxon>
        <taxon>Theropoda</taxon>
        <taxon>Coelurosauria</taxon>
        <taxon>Aves</taxon>
        <taxon>Neognathae</taxon>
        <taxon>Neoaves</taxon>
        <taxon>Telluraves</taxon>
        <taxon>Australaves</taxon>
        <taxon>Passeriformes</taxon>
        <taxon>Philepittidae</taxon>
        <taxon>Neodrepanis</taxon>
    </lineage>
</organism>
<name>A0A7L2RUC9_9PASS</name>
<dbReference type="OrthoDB" id="9389418at2759"/>
<reference evidence="6 7" key="1">
    <citation type="submission" date="2019-09" db="EMBL/GenBank/DDBJ databases">
        <title>Bird 10,000 Genomes (B10K) Project - Family phase.</title>
        <authorList>
            <person name="Zhang G."/>
        </authorList>
    </citation>
    <scope>NUCLEOTIDE SEQUENCE [LARGE SCALE GENOMIC DNA]</scope>
    <source>
        <strain evidence="6">B10K-DU-002-79</strain>
    </source>
</reference>
<accession>A0A7L2RUC9</accession>
<feature type="non-terminal residue" evidence="6">
    <location>
        <position position="55"/>
    </location>
</feature>
<dbReference type="GO" id="GO:0016020">
    <property type="term" value="C:membrane"/>
    <property type="evidence" value="ECO:0007669"/>
    <property type="project" value="UniProtKB-SubCell"/>
</dbReference>
<evidence type="ECO:0000256" key="2">
    <source>
        <dbReference type="ARBA" id="ARBA00011030"/>
    </source>
</evidence>
<evidence type="ECO:0000313" key="6">
    <source>
        <dbReference type="EMBL" id="NXS12809.1"/>
    </source>
</evidence>
<sequence length="55" mass="5874">MKSGLILLIVGHLNFITGALVHGTVLRFVVTPRDTVSLQYIIANTASVITALLVL</sequence>
<keyword evidence="3" id="KW-0812">Transmembrane</keyword>
<dbReference type="AlphaFoldDB" id="A0A7L2RUC9"/>
<keyword evidence="5" id="KW-0472">Membrane</keyword>
<evidence type="ECO:0000256" key="3">
    <source>
        <dbReference type="ARBA" id="ARBA00022692"/>
    </source>
</evidence>
<dbReference type="PANTHER" id="PTHR31258">
    <property type="entry name" value="KERATINOCYTE-ASSOCIATED PROTEIN 3"/>
    <property type="match status" value="1"/>
</dbReference>
<keyword evidence="4" id="KW-1133">Transmembrane helix</keyword>
<keyword evidence="7" id="KW-1185">Reference proteome</keyword>
<evidence type="ECO:0000313" key="7">
    <source>
        <dbReference type="Proteomes" id="UP000560066"/>
    </source>
</evidence>
<feature type="non-terminal residue" evidence="6">
    <location>
        <position position="1"/>
    </location>
</feature>
<comment type="subcellular location">
    <subcellularLocation>
        <location evidence="1">Membrane</location>
        <topology evidence="1">Multi-pass membrane protein</topology>
    </subcellularLocation>
</comment>
<gene>
    <name evidence="6" type="primary">Tmem54_0</name>
    <name evidence="6" type="ORF">NEOCOR_R09287</name>
</gene>
<dbReference type="PANTHER" id="PTHR31258:SF2">
    <property type="entry name" value="TRANSMEMBRANE PROTEIN 54"/>
    <property type="match status" value="1"/>
</dbReference>